<evidence type="ECO:0000256" key="7">
    <source>
        <dbReference type="RuleBase" id="RU004473"/>
    </source>
</evidence>
<accession>A0A2A6F7K9</accession>
<evidence type="ECO:0000256" key="6">
    <source>
        <dbReference type="ARBA" id="ARBA00023239"/>
    </source>
</evidence>
<dbReference type="RefSeq" id="WP_097576981.1">
    <property type="nucleotide sequence ID" value="NZ_NWQG01000237.1"/>
</dbReference>
<name>A0A2A6F7K9_9HYPH</name>
<evidence type="ECO:0000313" key="10">
    <source>
        <dbReference type="Proteomes" id="UP000219182"/>
    </source>
</evidence>
<evidence type="ECO:0000259" key="8">
    <source>
        <dbReference type="Pfam" id="PF16363"/>
    </source>
</evidence>
<evidence type="ECO:0000313" key="9">
    <source>
        <dbReference type="EMBL" id="PDQ17695.1"/>
    </source>
</evidence>
<evidence type="ECO:0000256" key="4">
    <source>
        <dbReference type="ARBA" id="ARBA00011990"/>
    </source>
</evidence>
<dbReference type="Gene3D" id="3.40.50.720">
    <property type="entry name" value="NAD(P)-binding Rossmann-like Domain"/>
    <property type="match status" value="1"/>
</dbReference>
<sequence>MNFLVTGGAGFIGSAVCRHLCANPAHRVTNLDKLTYAGNLASLRSIENAHNYRFEHADICDDRTILEVLHRDDIDIVMHLAAESHVDRSIDGPGAFIETNIVGTYRMLNSALDYWRRLPEAKKDQFRFHHVSTDEVFGDLPFESGIFTEQTPYAPSSPYSASKAASDHLVRAWHDTYGLPVVLSNCSNNYGPFHFPEKLIPLVILNALDEKPLPVYGAGANVRDWLFVEDHARALALVATRGAVGESYNVGGGSERTNLAVVEAICDSLDNKRPRSAGRRYRDLITFVTDRPGHDRRYAIDASKIERDLGWRPRESFDSGLARTVDWYLENKWWWGPIRRERYAGERLGEARKGAA</sequence>
<dbReference type="SUPFAM" id="SSF51735">
    <property type="entry name" value="NAD(P)-binding Rossmann-fold domains"/>
    <property type="match status" value="1"/>
</dbReference>
<organism evidence="9 10">
    <name type="scientific">Mesorhizobium sanjuanii</name>
    <dbReference type="NCBI Taxonomy" id="2037900"/>
    <lineage>
        <taxon>Bacteria</taxon>
        <taxon>Pseudomonadati</taxon>
        <taxon>Pseudomonadota</taxon>
        <taxon>Alphaproteobacteria</taxon>
        <taxon>Hyphomicrobiales</taxon>
        <taxon>Phyllobacteriaceae</taxon>
        <taxon>Mesorhizobium</taxon>
    </lineage>
</organism>
<dbReference type="Pfam" id="PF16363">
    <property type="entry name" value="GDP_Man_Dehyd"/>
    <property type="match status" value="1"/>
</dbReference>
<dbReference type="EMBL" id="NWQG01000237">
    <property type="protein sequence ID" value="PDQ17695.1"/>
    <property type="molecule type" value="Genomic_DNA"/>
</dbReference>
<dbReference type="NCBIfam" id="TIGR01181">
    <property type="entry name" value="dTDP_gluc_dehyt"/>
    <property type="match status" value="1"/>
</dbReference>
<dbReference type="CDD" id="cd05246">
    <property type="entry name" value="dTDP_GD_SDR_e"/>
    <property type="match status" value="1"/>
</dbReference>
<dbReference type="GO" id="GO:0009225">
    <property type="term" value="P:nucleotide-sugar metabolic process"/>
    <property type="evidence" value="ECO:0007669"/>
    <property type="project" value="InterPro"/>
</dbReference>
<dbReference type="GO" id="GO:0008460">
    <property type="term" value="F:dTDP-glucose 4,6-dehydratase activity"/>
    <property type="evidence" value="ECO:0007669"/>
    <property type="project" value="UniProtKB-EC"/>
</dbReference>
<dbReference type="InterPro" id="IPR005888">
    <property type="entry name" value="dTDP_Gluc_deHydtase"/>
</dbReference>
<dbReference type="AlphaFoldDB" id="A0A2A6F7K9"/>
<protein>
    <recommendedName>
        <fullName evidence="4 7">dTDP-glucose 4,6-dehydratase</fullName>
        <ecNumber evidence="4 7">4.2.1.46</ecNumber>
    </recommendedName>
</protein>
<gene>
    <name evidence="9" type="primary">rfbB</name>
    <name evidence="9" type="ORF">CN311_28640</name>
</gene>
<dbReference type="Proteomes" id="UP000219182">
    <property type="component" value="Unassembled WGS sequence"/>
</dbReference>
<comment type="catalytic activity">
    <reaction evidence="1 7">
        <text>dTDP-alpha-D-glucose = dTDP-4-dehydro-6-deoxy-alpha-D-glucose + H2O</text>
        <dbReference type="Rhea" id="RHEA:17221"/>
        <dbReference type="ChEBI" id="CHEBI:15377"/>
        <dbReference type="ChEBI" id="CHEBI:57477"/>
        <dbReference type="ChEBI" id="CHEBI:57649"/>
        <dbReference type="EC" id="4.2.1.46"/>
    </reaction>
</comment>
<evidence type="ECO:0000256" key="3">
    <source>
        <dbReference type="ARBA" id="ARBA00008178"/>
    </source>
</evidence>
<feature type="domain" description="NAD(P)-binding" evidence="8">
    <location>
        <begin position="4"/>
        <end position="323"/>
    </location>
</feature>
<dbReference type="Gene3D" id="3.90.25.10">
    <property type="entry name" value="UDP-galactose 4-epimerase, domain 1"/>
    <property type="match status" value="1"/>
</dbReference>
<comment type="similarity">
    <text evidence="3 7">Belongs to the NAD(P)-dependent epimerase/dehydratase family. dTDP-glucose dehydratase subfamily.</text>
</comment>
<reference evidence="9 10" key="1">
    <citation type="submission" date="2017-09" db="EMBL/GenBank/DDBJ databases">
        <title>Mesorhizobum sanjuanii sp. nov. isolated from nodules of Lotus tenuis in saline-alkaline lowlands of Flooding Pampa.</title>
        <authorList>
            <person name="Sannazzaro A.I."/>
            <person name="Torres Tejerizo G.A."/>
            <person name="Fontana F."/>
            <person name="Cumpa Velazquez L.M."/>
            <person name="Hansen L."/>
            <person name="Pistorio M."/>
            <person name="Estrella M.J."/>
        </authorList>
    </citation>
    <scope>NUCLEOTIDE SEQUENCE [LARGE SCALE GENOMIC DNA]</scope>
    <source>
        <strain evidence="9 10">BSA136</strain>
    </source>
</reference>
<comment type="cofactor">
    <cofactor evidence="2 7">
        <name>NAD(+)</name>
        <dbReference type="ChEBI" id="CHEBI:57540"/>
    </cofactor>
</comment>
<evidence type="ECO:0000256" key="5">
    <source>
        <dbReference type="ARBA" id="ARBA00023027"/>
    </source>
</evidence>
<proteinExistence type="inferred from homology"/>
<keyword evidence="5" id="KW-0520">NAD</keyword>
<dbReference type="PANTHER" id="PTHR43000">
    <property type="entry name" value="DTDP-D-GLUCOSE 4,6-DEHYDRATASE-RELATED"/>
    <property type="match status" value="1"/>
</dbReference>
<keyword evidence="10" id="KW-1185">Reference proteome</keyword>
<evidence type="ECO:0000256" key="2">
    <source>
        <dbReference type="ARBA" id="ARBA00001911"/>
    </source>
</evidence>
<evidence type="ECO:0000256" key="1">
    <source>
        <dbReference type="ARBA" id="ARBA00001539"/>
    </source>
</evidence>
<dbReference type="InterPro" id="IPR016040">
    <property type="entry name" value="NAD(P)-bd_dom"/>
</dbReference>
<dbReference type="InterPro" id="IPR036291">
    <property type="entry name" value="NAD(P)-bd_dom_sf"/>
</dbReference>
<comment type="caution">
    <text evidence="9">The sequence shown here is derived from an EMBL/GenBank/DDBJ whole genome shotgun (WGS) entry which is preliminary data.</text>
</comment>
<dbReference type="EC" id="4.2.1.46" evidence="4 7"/>
<keyword evidence="6 7" id="KW-0456">Lyase</keyword>